<dbReference type="AlphaFoldDB" id="A0A8S1C660"/>
<dbReference type="GO" id="GO:0016020">
    <property type="term" value="C:membrane"/>
    <property type="evidence" value="ECO:0007669"/>
    <property type="project" value="InterPro"/>
</dbReference>
<dbReference type="Pfam" id="PF01553">
    <property type="entry name" value="Acyltransferase"/>
    <property type="match status" value="1"/>
</dbReference>
<keyword evidence="5" id="KW-0443">Lipid metabolism</keyword>
<comment type="domain">
    <text evidence="5">The HXXXXD motif is essential for acyltransferase activity and may constitute the binding site for the phosphate moiety of the glycerol-3-phosphate.</text>
</comment>
<feature type="domain" description="Phospholipid/glycerol acyltransferase" evidence="7">
    <location>
        <begin position="106"/>
        <end position="223"/>
    </location>
</feature>
<evidence type="ECO:0000256" key="4">
    <source>
        <dbReference type="ARBA" id="ARBA00023315"/>
    </source>
</evidence>
<dbReference type="NCBIfam" id="TIGR00530">
    <property type="entry name" value="AGP_acyltrn"/>
    <property type="match status" value="1"/>
</dbReference>
<protein>
    <recommendedName>
        <fullName evidence="5">1-acyl-sn-glycerol-3-phosphate acyltransferase</fullName>
        <ecNumber evidence="5">2.3.1.51</ecNumber>
    </recommendedName>
</protein>
<dbReference type="SUPFAM" id="SSF69593">
    <property type="entry name" value="Glycerol-3-phosphate (1)-acyltransferase"/>
    <property type="match status" value="1"/>
</dbReference>
<dbReference type="OrthoDB" id="202234at2759"/>
<dbReference type="Proteomes" id="UP000494165">
    <property type="component" value="Unassembled WGS sequence"/>
</dbReference>
<evidence type="ECO:0000256" key="1">
    <source>
        <dbReference type="ARBA" id="ARBA00004728"/>
    </source>
</evidence>
<evidence type="ECO:0000313" key="8">
    <source>
        <dbReference type="EMBL" id="CAB3367661.1"/>
    </source>
</evidence>
<dbReference type="PANTHER" id="PTHR10434:SF11">
    <property type="entry name" value="1-ACYL-SN-GLYCEROL-3-PHOSPHATE ACYLTRANSFERASE"/>
    <property type="match status" value="1"/>
</dbReference>
<dbReference type="InterPro" id="IPR002123">
    <property type="entry name" value="Plipid/glycerol_acylTrfase"/>
</dbReference>
<proteinExistence type="inferred from homology"/>
<feature type="transmembrane region" description="Helical" evidence="6">
    <location>
        <begin position="139"/>
        <end position="157"/>
    </location>
</feature>
<feature type="transmembrane region" description="Helical" evidence="6">
    <location>
        <begin position="12"/>
        <end position="34"/>
    </location>
</feature>
<dbReference type="SMART" id="SM00563">
    <property type="entry name" value="PlsC"/>
    <property type="match status" value="1"/>
</dbReference>
<evidence type="ECO:0000256" key="5">
    <source>
        <dbReference type="RuleBase" id="RU361267"/>
    </source>
</evidence>
<keyword evidence="4 5" id="KW-0012">Acyltransferase</keyword>
<feature type="transmembrane region" description="Helical" evidence="6">
    <location>
        <begin position="204"/>
        <end position="226"/>
    </location>
</feature>
<keyword evidence="5" id="KW-0444">Lipid biosynthesis</keyword>
<keyword evidence="3 5" id="KW-0808">Transferase</keyword>
<evidence type="ECO:0000256" key="3">
    <source>
        <dbReference type="ARBA" id="ARBA00022679"/>
    </source>
</evidence>
<sequence length="307" mass="34975">MHRPVSQPNPRFAMAFSLLELIVVALMLALPFAYESSPKFRYYLKFAIYYGLVMTTAVFVIPIMMFRPGEVKNLLLASFLCRHISKLVGLRWEIRGKEHLEKDMACIIVANHQSSLDILGMFDLWPVMDKCTVVAKKELLYAWPFGLAAWLCGLIFIDRHNSNTAKESMNQATKHIQDNKIKLWIFPEGTRNNVGAMLPFKKGAFHVAVSGQIPILPVVFSSYYFLDHAKKTFNEGRVIMTCLPPIETTGLCKDDIEKLVEQTRNDMIAEFHRTSAEVLLDVNRSKSDGNLKSEKIVREEGTKIEES</sequence>
<keyword evidence="6" id="KW-1133">Transmembrane helix</keyword>
<evidence type="ECO:0000259" key="7">
    <source>
        <dbReference type="SMART" id="SM00563"/>
    </source>
</evidence>
<evidence type="ECO:0000313" key="9">
    <source>
        <dbReference type="Proteomes" id="UP000494165"/>
    </source>
</evidence>
<keyword evidence="9" id="KW-1185">Reference proteome</keyword>
<dbReference type="GO" id="GO:0005783">
    <property type="term" value="C:endoplasmic reticulum"/>
    <property type="evidence" value="ECO:0007669"/>
    <property type="project" value="TreeGrafter"/>
</dbReference>
<evidence type="ECO:0000256" key="6">
    <source>
        <dbReference type="SAM" id="Phobius"/>
    </source>
</evidence>
<dbReference type="PANTHER" id="PTHR10434">
    <property type="entry name" value="1-ACYL-SN-GLYCEROL-3-PHOSPHATE ACYLTRANSFERASE"/>
    <property type="match status" value="1"/>
</dbReference>
<reference evidence="8 9" key="1">
    <citation type="submission" date="2020-04" db="EMBL/GenBank/DDBJ databases">
        <authorList>
            <person name="Alioto T."/>
            <person name="Alioto T."/>
            <person name="Gomez Garrido J."/>
        </authorList>
    </citation>
    <scope>NUCLEOTIDE SEQUENCE [LARGE SCALE GENOMIC DNA]</scope>
</reference>
<dbReference type="GO" id="GO:0006654">
    <property type="term" value="P:phosphatidic acid biosynthetic process"/>
    <property type="evidence" value="ECO:0007669"/>
    <property type="project" value="TreeGrafter"/>
</dbReference>
<keyword evidence="6" id="KW-0472">Membrane</keyword>
<organism evidence="8 9">
    <name type="scientific">Cloeon dipterum</name>
    <dbReference type="NCBI Taxonomy" id="197152"/>
    <lineage>
        <taxon>Eukaryota</taxon>
        <taxon>Metazoa</taxon>
        <taxon>Ecdysozoa</taxon>
        <taxon>Arthropoda</taxon>
        <taxon>Hexapoda</taxon>
        <taxon>Insecta</taxon>
        <taxon>Pterygota</taxon>
        <taxon>Palaeoptera</taxon>
        <taxon>Ephemeroptera</taxon>
        <taxon>Pisciforma</taxon>
        <taxon>Baetidae</taxon>
        <taxon>Cloeon</taxon>
    </lineage>
</organism>
<comment type="similarity">
    <text evidence="2 5">Belongs to the 1-acyl-sn-glycerol-3-phosphate acyltransferase family.</text>
</comment>
<gene>
    <name evidence="8" type="ORF">CLODIP_2_CD02088</name>
</gene>
<comment type="catalytic activity">
    <reaction evidence="5">
        <text>a 1-acyl-sn-glycero-3-phosphate + an acyl-CoA = a 1,2-diacyl-sn-glycero-3-phosphate + CoA</text>
        <dbReference type="Rhea" id="RHEA:19709"/>
        <dbReference type="ChEBI" id="CHEBI:57287"/>
        <dbReference type="ChEBI" id="CHEBI:57970"/>
        <dbReference type="ChEBI" id="CHEBI:58342"/>
        <dbReference type="ChEBI" id="CHEBI:58608"/>
        <dbReference type="EC" id="2.3.1.51"/>
    </reaction>
</comment>
<accession>A0A8S1C660</accession>
<keyword evidence="5" id="KW-0594">Phospholipid biosynthesis</keyword>
<dbReference type="GO" id="GO:0003841">
    <property type="term" value="F:1-acylglycerol-3-phosphate O-acyltransferase activity"/>
    <property type="evidence" value="ECO:0007669"/>
    <property type="project" value="UniProtKB-UniRule"/>
</dbReference>
<comment type="pathway">
    <text evidence="1">Phospholipid metabolism; CDP-diacylglycerol biosynthesis; CDP-diacylglycerol from sn-glycerol 3-phosphate: step 2/3.</text>
</comment>
<feature type="transmembrane region" description="Helical" evidence="6">
    <location>
        <begin position="46"/>
        <end position="66"/>
    </location>
</feature>
<comment type="caution">
    <text evidence="8">The sequence shown here is derived from an EMBL/GenBank/DDBJ whole genome shotgun (WGS) entry which is preliminary data.</text>
</comment>
<dbReference type="EC" id="2.3.1.51" evidence="5"/>
<dbReference type="InterPro" id="IPR004552">
    <property type="entry name" value="AGP_acyltrans"/>
</dbReference>
<keyword evidence="5" id="KW-1208">Phospholipid metabolism</keyword>
<keyword evidence="6" id="KW-0812">Transmembrane</keyword>
<evidence type="ECO:0000256" key="2">
    <source>
        <dbReference type="ARBA" id="ARBA00008655"/>
    </source>
</evidence>
<dbReference type="EMBL" id="CADEPI010000032">
    <property type="protein sequence ID" value="CAB3367661.1"/>
    <property type="molecule type" value="Genomic_DNA"/>
</dbReference>
<name>A0A8S1C660_9INSE</name>
<dbReference type="CDD" id="cd07989">
    <property type="entry name" value="LPLAT_AGPAT-like"/>
    <property type="match status" value="1"/>
</dbReference>